<dbReference type="PROSITE" id="PS50109">
    <property type="entry name" value="HIS_KIN"/>
    <property type="match status" value="1"/>
</dbReference>
<evidence type="ECO:0000313" key="5">
    <source>
        <dbReference type="EMBL" id="XBH18911.1"/>
    </source>
</evidence>
<evidence type="ECO:0000256" key="1">
    <source>
        <dbReference type="ARBA" id="ARBA00000085"/>
    </source>
</evidence>
<evidence type="ECO:0000259" key="4">
    <source>
        <dbReference type="PROSITE" id="PS50109"/>
    </source>
</evidence>
<dbReference type="InterPro" id="IPR036890">
    <property type="entry name" value="HATPase_C_sf"/>
</dbReference>
<dbReference type="GO" id="GO:0000155">
    <property type="term" value="F:phosphorelay sensor kinase activity"/>
    <property type="evidence" value="ECO:0007669"/>
    <property type="project" value="InterPro"/>
</dbReference>
<dbReference type="PANTHER" id="PTHR34220:SF7">
    <property type="entry name" value="SENSOR HISTIDINE KINASE YPDA"/>
    <property type="match status" value="1"/>
</dbReference>
<proteinExistence type="predicted"/>
<accession>A0AAU7DNC9</accession>
<dbReference type="EC" id="2.7.13.3" evidence="2"/>
<evidence type="ECO:0000256" key="2">
    <source>
        <dbReference type="ARBA" id="ARBA00012438"/>
    </source>
</evidence>
<gene>
    <name evidence="5" type="ORF">P8935_06235</name>
</gene>
<dbReference type="GO" id="GO:0016020">
    <property type="term" value="C:membrane"/>
    <property type="evidence" value="ECO:0007669"/>
    <property type="project" value="InterPro"/>
</dbReference>
<dbReference type="SUPFAM" id="SSF55874">
    <property type="entry name" value="ATPase domain of HSP90 chaperone/DNA topoisomerase II/histidine kinase"/>
    <property type="match status" value="1"/>
</dbReference>
<dbReference type="Pfam" id="PF06580">
    <property type="entry name" value="His_kinase"/>
    <property type="match status" value="1"/>
</dbReference>
<evidence type="ECO:0000256" key="3">
    <source>
        <dbReference type="SAM" id="Phobius"/>
    </source>
</evidence>
<dbReference type="PANTHER" id="PTHR34220">
    <property type="entry name" value="SENSOR HISTIDINE KINASE YPDA"/>
    <property type="match status" value="1"/>
</dbReference>
<feature type="transmembrane region" description="Helical" evidence="3">
    <location>
        <begin position="70"/>
        <end position="90"/>
    </location>
</feature>
<feature type="transmembrane region" description="Helical" evidence="3">
    <location>
        <begin position="150"/>
        <end position="172"/>
    </location>
</feature>
<dbReference type="InterPro" id="IPR010559">
    <property type="entry name" value="Sig_transdc_His_kin_internal"/>
</dbReference>
<dbReference type="InterPro" id="IPR004358">
    <property type="entry name" value="Sig_transdc_His_kin-like_C"/>
</dbReference>
<feature type="domain" description="Histidine kinase" evidence="4">
    <location>
        <begin position="291"/>
        <end position="386"/>
    </location>
</feature>
<organism evidence="5">
    <name type="scientific">Telmatobacter sp. DSM 110680</name>
    <dbReference type="NCBI Taxonomy" id="3036704"/>
    <lineage>
        <taxon>Bacteria</taxon>
        <taxon>Pseudomonadati</taxon>
        <taxon>Acidobacteriota</taxon>
        <taxon>Terriglobia</taxon>
        <taxon>Terriglobales</taxon>
        <taxon>Acidobacteriaceae</taxon>
        <taxon>Telmatobacter</taxon>
    </lineage>
</organism>
<keyword evidence="3" id="KW-1133">Transmembrane helix</keyword>
<dbReference type="InterPro" id="IPR005467">
    <property type="entry name" value="His_kinase_dom"/>
</dbReference>
<reference evidence="5" key="1">
    <citation type="submission" date="2023-03" db="EMBL/GenBank/DDBJ databases">
        <title>Edaphobacter sp.</title>
        <authorList>
            <person name="Huber K.J."/>
            <person name="Papendorf J."/>
            <person name="Pilke C."/>
            <person name="Bunk B."/>
            <person name="Sproeer C."/>
            <person name="Pester M."/>
        </authorList>
    </citation>
    <scope>NUCLEOTIDE SEQUENCE</scope>
    <source>
        <strain evidence="5">DSM 110680</strain>
    </source>
</reference>
<protein>
    <recommendedName>
        <fullName evidence="2">histidine kinase</fullName>
        <ecNumber evidence="2">2.7.13.3</ecNumber>
    </recommendedName>
</protein>
<dbReference type="AlphaFoldDB" id="A0AAU7DNC9"/>
<comment type="catalytic activity">
    <reaction evidence="1">
        <text>ATP + protein L-histidine = ADP + protein N-phospho-L-histidine.</text>
        <dbReference type="EC" id="2.7.13.3"/>
    </reaction>
</comment>
<dbReference type="PRINTS" id="PR00344">
    <property type="entry name" value="BCTRLSENSOR"/>
</dbReference>
<keyword evidence="5" id="KW-0418">Kinase</keyword>
<dbReference type="EMBL" id="CP121196">
    <property type="protein sequence ID" value="XBH18911.1"/>
    <property type="molecule type" value="Genomic_DNA"/>
</dbReference>
<feature type="transmembrane region" description="Helical" evidence="3">
    <location>
        <begin position="110"/>
        <end position="130"/>
    </location>
</feature>
<dbReference type="Pfam" id="PF02518">
    <property type="entry name" value="HATPase_c"/>
    <property type="match status" value="1"/>
</dbReference>
<dbReference type="InterPro" id="IPR003594">
    <property type="entry name" value="HATPase_dom"/>
</dbReference>
<keyword evidence="3" id="KW-0812">Transmembrane</keyword>
<keyword evidence="5" id="KW-0808">Transferase</keyword>
<sequence length="396" mass="44762">MRPIVAASNAKPGERIGQDMWPEAERHSSAVGRFVRSWWGLALIGAVISTLAGVLFALPQLGTSHWHDELRIYLAQFWIWAALTPLIALVDRQLPFSGRELGKRLSAHILASLVFTEIYFYVFTTIRALFGVTPWSSLDLSQIFSPAVVGWQLWCWLIYWIILGGLQAYQYYNRYVNSELRLERLEHSFSEARLNALRMQLDPHFLFNALNTISSHVERDPKLTRRMIEHLGDLLRMSLESKDRQEVPLAEELAFLEHYLEIQKIRFGDQLRVVMDVAPEVKYAAVPSMFIQPLVENAIRHGISRRASGGTLTVRAKALGDRLEVRVMDDGVGLPLGWTLEGSEGLGLSITRQRIAGLHPNGASRFAIRNRPEGGTVVEVSLPLRLGESINERAYA</sequence>
<dbReference type="RefSeq" id="WP_348264129.1">
    <property type="nucleotide sequence ID" value="NZ_CP121196.1"/>
</dbReference>
<feature type="transmembrane region" description="Helical" evidence="3">
    <location>
        <begin position="38"/>
        <end position="58"/>
    </location>
</feature>
<dbReference type="Gene3D" id="3.30.565.10">
    <property type="entry name" value="Histidine kinase-like ATPase, C-terminal domain"/>
    <property type="match status" value="1"/>
</dbReference>
<keyword evidence="3" id="KW-0472">Membrane</keyword>
<dbReference type="SMART" id="SM00387">
    <property type="entry name" value="HATPase_c"/>
    <property type="match status" value="1"/>
</dbReference>
<dbReference type="InterPro" id="IPR050640">
    <property type="entry name" value="Bact_2-comp_sensor_kinase"/>
</dbReference>
<name>A0AAU7DNC9_9BACT</name>